<keyword evidence="4" id="KW-1185">Reference proteome</keyword>
<dbReference type="AlphaFoldDB" id="A0A143YKU8"/>
<dbReference type="EMBL" id="FNYT01000003">
    <property type="protein sequence ID" value="SEI73141.1"/>
    <property type="molecule type" value="Genomic_DNA"/>
</dbReference>
<protein>
    <submittedName>
        <fullName evidence="1">Uncharacterized protein</fullName>
    </submittedName>
</protein>
<dbReference type="RefSeq" id="WP_157077221.1">
    <property type="nucleotide sequence ID" value="NZ_FJNB01000005.1"/>
</dbReference>
<evidence type="ECO:0000313" key="3">
    <source>
        <dbReference type="Proteomes" id="UP000076878"/>
    </source>
</evidence>
<sequence length="55" mass="6553">MKKYTNMNDMTLQECEHLRVEMEMKKNYYGAFVSNVLTDEMTEKMESLYGCDSNQ</sequence>
<dbReference type="OrthoDB" id="2167023at2"/>
<proteinExistence type="predicted"/>
<reference evidence="2 4" key="2">
    <citation type="submission" date="2016-10" db="EMBL/GenBank/DDBJ databases">
        <authorList>
            <person name="Varghese N."/>
            <person name="Submissions S."/>
        </authorList>
    </citation>
    <scope>NUCLEOTIDE SEQUENCE [LARGE SCALE GENOMIC DNA]</scope>
    <source>
        <strain evidence="2 4">DSM 22150</strain>
    </source>
</reference>
<gene>
    <name evidence="2" type="ORF">SAMN05216375_10353</name>
    <name evidence="1" type="ORF">TR210_922</name>
</gene>
<dbReference type="EMBL" id="FJNB01000005">
    <property type="protein sequence ID" value="CZQ91059.1"/>
    <property type="molecule type" value="Genomic_DNA"/>
</dbReference>
<dbReference type="Proteomes" id="UP000076878">
    <property type="component" value="Unassembled WGS sequence"/>
</dbReference>
<evidence type="ECO:0000313" key="4">
    <source>
        <dbReference type="Proteomes" id="UP000199280"/>
    </source>
</evidence>
<evidence type="ECO:0000313" key="2">
    <source>
        <dbReference type="EMBL" id="SEI73141.1"/>
    </source>
</evidence>
<accession>A0A143YKU8</accession>
<organism evidence="1 3">
    <name type="scientific">Trichococcus ilyis</name>
    <dbReference type="NCBI Taxonomy" id="640938"/>
    <lineage>
        <taxon>Bacteria</taxon>
        <taxon>Bacillati</taxon>
        <taxon>Bacillota</taxon>
        <taxon>Bacilli</taxon>
        <taxon>Lactobacillales</taxon>
        <taxon>Carnobacteriaceae</taxon>
        <taxon>Trichococcus</taxon>
    </lineage>
</organism>
<reference evidence="1 3" key="1">
    <citation type="submission" date="2016-02" db="EMBL/GenBank/DDBJ databases">
        <authorList>
            <person name="Wen L."/>
            <person name="He K."/>
            <person name="Yang H."/>
        </authorList>
    </citation>
    <scope>NUCLEOTIDE SEQUENCE [LARGE SCALE GENOMIC DNA]</scope>
    <source>
        <strain evidence="1">Trichococcus_R210</strain>
    </source>
</reference>
<name>A0A143YKU8_9LACT</name>
<dbReference type="Proteomes" id="UP000199280">
    <property type="component" value="Unassembled WGS sequence"/>
</dbReference>
<evidence type="ECO:0000313" key="1">
    <source>
        <dbReference type="EMBL" id="CZQ91059.1"/>
    </source>
</evidence>